<dbReference type="Proteomes" id="UP000233120">
    <property type="component" value="Unassembled WGS sequence"/>
</dbReference>
<reference evidence="1" key="2">
    <citation type="submission" date="2025-09" db="UniProtKB">
        <authorList>
            <consortium name="Ensembl"/>
        </authorList>
    </citation>
    <scope>IDENTIFICATION</scope>
</reference>
<proteinExistence type="predicted"/>
<dbReference type="Ensembl" id="ENSMNET00000057554.1">
    <property type="protein sequence ID" value="ENSMNEP00000033110.1"/>
    <property type="gene ID" value="ENSMNEG00000039846.1"/>
</dbReference>
<reference evidence="1" key="1">
    <citation type="submission" date="2025-08" db="UniProtKB">
        <authorList>
            <consortium name="Ensembl"/>
        </authorList>
    </citation>
    <scope>IDENTIFICATION</scope>
</reference>
<evidence type="ECO:0000313" key="1">
    <source>
        <dbReference type="Ensembl" id="ENSMNEP00000033110.1"/>
    </source>
</evidence>
<dbReference type="Bgee" id="ENSMNEG00000039846">
    <property type="expression patterns" value="Expressed in adult mammalian kidney and 5 other cell types or tissues"/>
</dbReference>
<organism evidence="1 2">
    <name type="scientific">Macaca nemestrina</name>
    <name type="common">Pig-tailed macaque</name>
    <dbReference type="NCBI Taxonomy" id="9545"/>
    <lineage>
        <taxon>Eukaryota</taxon>
        <taxon>Metazoa</taxon>
        <taxon>Chordata</taxon>
        <taxon>Craniata</taxon>
        <taxon>Vertebrata</taxon>
        <taxon>Euteleostomi</taxon>
        <taxon>Mammalia</taxon>
        <taxon>Eutheria</taxon>
        <taxon>Euarchontoglires</taxon>
        <taxon>Primates</taxon>
        <taxon>Haplorrhini</taxon>
        <taxon>Catarrhini</taxon>
        <taxon>Cercopithecidae</taxon>
        <taxon>Cercopithecinae</taxon>
        <taxon>Macaca</taxon>
    </lineage>
</organism>
<dbReference type="AlphaFoldDB" id="A0A2K6DB29"/>
<evidence type="ECO:0000313" key="2">
    <source>
        <dbReference type="Proteomes" id="UP000233120"/>
    </source>
</evidence>
<sequence>MVIMFSPSSAVTTVIGSCCQNRLSDNENHSEEEDPTRSYGDRLFQALKDPHEILFVWLVVLDTSDY</sequence>
<protein>
    <submittedName>
        <fullName evidence="1">Uncharacterized protein</fullName>
    </submittedName>
</protein>
<keyword evidence="2" id="KW-1185">Reference proteome</keyword>
<dbReference type="GeneTree" id="ENSGT00910000146898"/>
<name>A0A2K6DB29_MACNE</name>
<accession>A0A2K6DB29</accession>
<dbReference type="OMA" id="NENHCKE"/>